<sequence>MCAGPVSRAMDGPPPQGAIPMELTLSGQELLRFWQDPSQWQTFTGDQVWIDDLAVSVDGEPQASTWEPTEAHADAEITIHGGWIANNTLGIETERPSLIEAITRWRKNQPSNSLEA</sequence>
<accession>A0A1M5TV19</accession>
<evidence type="ECO:0000313" key="2">
    <source>
        <dbReference type="Proteomes" id="UP000184268"/>
    </source>
</evidence>
<organism evidence="1 2">
    <name type="scientific">Ferrimonas marina</name>
    <dbReference type="NCBI Taxonomy" id="299255"/>
    <lineage>
        <taxon>Bacteria</taxon>
        <taxon>Pseudomonadati</taxon>
        <taxon>Pseudomonadota</taxon>
        <taxon>Gammaproteobacteria</taxon>
        <taxon>Alteromonadales</taxon>
        <taxon>Ferrimonadaceae</taxon>
        <taxon>Ferrimonas</taxon>
    </lineage>
</organism>
<gene>
    <name evidence="1" type="ORF">SAMN02745129_2290</name>
</gene>
<proteinExistence type="predicted"/>
<dbReference type="EMBL" id="FQXG01000003">
    <property type="protein sequence ID" value="SHH54627.1"/>
    <property type="molecule type" value="Genomic_DNA"/>
</dbReference>
<dbReference type="AlphaFoldDB" id="A0A1M5TV19"/>
<dbReference type="Proteomes" id="UP000184268">
    <property type="component" value="Unassembled WGS sequence"/>
</dbReference>
<protein>
    <submittedName>
        <fullName evidence="1">Uncharacterized protein</fullName>
    </submittedName>
</protein>
<name>A0A1M5TV19_9GAMM</name>
<reference evidence="1 2" key="1">
    <citation type="submission" date="2016-11" db="EMBL/GenBank/DDBJ databases">
        <authorList>
            <person name="Jaros S."/>
            <person name="Januszkiewicz K."/>
            <person name="Wedrychowicz H."/>
        </authorList>
    </citation>
    <scope>NUCLEOTIDE SEQUENCE [LARGE SCALE GENOMIC DNA]</scope>
    <source>
        <strain evidence="1 2">DSM 16917</strain>
    </source>
</reference>
<dbReference type="STRING" id="299255.SAMN02745129_2290"/>
<evidence type="ECO:0000313" key="1">
    <source>
        <dbReference type="EMBL" id="SHH54627.1"/>
    </source>
</evidence>
<keyword evidence="2" id="KW-1185">Reference proteome</keyword>